<accession>A0ABR2FEM5</accession>
<protein>
    <submittedName>
        <fullName evidence="2">Uncharacterized protein</fullName>
    </submittedName>
</protein>
<evidence type="ECO:0000313" key="1">
    <source>
        <dbReference type="EMBL" id="KAK8579353.1"/>
    </source>
</evidence>
<keyword evidence="3" id="KW-1185">Reference proteome</keyword>
<sequence length="108" mass="12510">MPRPHEQLLLQGSKMLPYGDAFGDLVHIHVSLEDSKMPPLINTQEWVQDAPPRDASIQYKASTFIKVKLPQQIQVFASPKRIEIYKCLRVENHFLKTSYKDSSTYSYM</sequence>
<dbReference type="Proteomes" id="UP001472677">
    <property type="component" value="Unassembled WGS sequence"/>
</dbReference>
<gene>
    <name evidence="1" type="ORF">V6N12_069679</name>
    <name evidence="2" type="ORF">V6N12_069681</name>
</gene>
<evidence type="ECO:0000313" key="3">
    <source>
        <dbReference type="Proteomes" id="UP001472677"/>
    </source>
</evidence>
<dbReference type="EMBL" id="JBBPBM010000006">
    <property type="protein sequence ID" value="KAK8579353.1"/>
    <property type="molecule type" value="Genomic_DNA"/>
</dbReference>
<proteinExistence type="predicted"/>
<evidence type="ECO:0000313" key="2">
    <source>
        <dbReference type="EMBL" id="KAK8579355.1"/>
    </source>
</evidence>
<name>A0ABR2FEM5_9ROSI</name>
<comment type="caution">
    <text evidence="2">The sequence shown here is derived from an EMBL/GenBank/DDBJ whole genome shotgun (WGS) entry which is preliminary data.</text>
</comment>
<reference evidence="2 3" key="1">
    <citation type="journal article" date="2024" name="G3 (Bethesda)">
        <title>Genome assembly of Hibiscus sabdariffa L. provides insights into metabolisms of medicinal natural products.</title>
        <authorList>
            <person name="Kim T."/>
        </authorList>
    </citation>
    <scope>NUCLEOTIDE SEQUENCE [LARGE SCALE GENOMIC DNA]</scope>
    <source>
        <strain evidence="2">TK-2024</strain>
        <tissue evidence="2">Old leaves</tissue>
    </source>
</reference>
<organism evidence="2 3">
    <name type="scientific">Hibiscus sabdariffa</name>
    <name type="common">roselle</name>
    <dbReference type="NCBI Taxonomy" id="183260"/>
    <lineage>
        <taxon>Eukaryota</taxon>
        <taxon>Viridiplantae</taxon>
        <taxon>Streptophyta</taxon>
        <taxon>Embryophyta</taxon>
        <taxon>Tracheophyta</taxon>
        <taxon>Spermatophyta</taxon>
        <taxon>Magnoliopsida</taxon>
        <taxon>eudicotyledons</taxon>
        <taxon>Gunneridae</taxon>
        <taxon>Pentapetalae</taxon>
        <taxon>rosids</taxon>
        <taxon>malvids</taxon>
        <taxon>Malvales</taxon>
        <taxon>Malvaceae</taxon>
        <taxon>Malvoideae</taxon>
        <taxon>Hibiscus</taxon>
    </lineage>
</organism>
<dbReference type="EMBL" id="JBBPBM010000006">
    <property type="protein sequence ID" value="KAK8579355.1"/>
    <property type="molecule type" value="Genomic_DNA"/>
</dbReference>